<organism evidence="2 3">
    <name type="scientific">Bodo saltans</name>
    <name type="common">Flagellated protozoan</name>
    <dbReference type="NCBI Taxonomy" id="75058"/>
    <lineage>
        <taxon>Eukaryota</taxon>
        <taxon>Discoba</taxon>
        <taxon>Euglenozoa</taxon>
        <taxon>Kinetoplastea</taxon>
        <taxon>Metakinetoplastina</taxon>
        <taxon>Eubodonida</taxon>
        <taxon>Bodonidae</taxon>
        <taxon>Bodo</taxon>
    </lineage>
</organism>
<dbReference type="AlphaFoldDB" id="A0A0S4JEE9"/>
<protein>
    <submittedName>
        <fullName evidence="2">GPI-anchored surface protein, putative</fullName>
    </submittedName>
</protein>
<keyword evidence="1" id="KW-1133">Transmembrane helix</keyword>
<keyword evidence="1" id="KW-0472">Membrane</keyword>
<dbReference type="OrthoDB" id="273823at2759"/>
<keyword evidence="1" id="KW-0812">Transmembrane</keyword>
<feature type="transmembrane region" description="Helical" evidence="1">
    <location>
        <begin position="21"/>
        <end position="41"/>
    </location>
</feature>
<proteinExistence type="predicted"/>
<dbReference type="PANTHER" id="PTHR46388:SF2">
    <property type="entry name" value="NHL REPEAT-CONTAINING PROTEIN 2"/>
    <property type="match status" value="1"/>
</dbReference>
<dbReference type="PANTHER" id="PTHR46388">
    <property type="entry name" value="NHL REPEAT-CONTAINING PROTEIN 2"/>
    <property type="match status" value="1"/>
</dbReference>
<sequence>MVGRKGGCTERSRRLRTMFRALLLLLMIHHYVVVSQMVSVWTSVSTFPVVTGSCFGVIEDSTTTPASLVYLSHLACGVYRFTPTSTSAQLVAGGSGTCAFADSAVGSSARFFYPTDITSNTLNTVAYISDRDNERVRTLDLATGAVTTLAGSGTAGNADGVGSLASFYLIYGIVYHKSAGGTLYVADNGSGRIRKVVISTKNVSTVSTGGCTYLYVTNDGLWLFASSGHAIVRVRIS</sequence>
<keyword evidence="3" id="KW-1185">Reference proteome</keyword>
<dbReference type="Gene3D" id="2.120.10.30">
    <property type="entry name" value="TolB, C-terminal domain"/>
    <property type="match status" value="1"/>
</dbReference>
<name>A0A0S4JEE9_BODSA</name>
<dbReference type="SUPFAM" id="SSF63825">
    <property type="entry name" value="YWTD domain"/>
    <property type="match status" value="1"/>
</dbReference>
<evidence type="ECO:0000313" key="3">
    <source>
        <dbReference type="Proteomes" id="UP000051952"/>
    </source>
</evidence>
<reference evidence="3" key="1">
    <citation type="submission" date="2015-09" db="EMBL/GenBank/DDBJ databases">
        <authorList>
            <consortium name="Pathogen Informatics"/>
        </authorList>
    </citation>
    <scope>NUCLEOTIDE SEQUENCE [LARGE SCALE GENOMIC DNA]</scope>
    <source>
        <strain evidence="3">Lake Konstanz</strain>
    </source>
</reference>
<accession>A0A0S4JEE9</accession>
<evidence type="ECO:0000256" key="1">
    <source>
        <dbReference type="SAM" id="Phobius"/>
    </source>
</evidence>
<dbReference type="Proteomes" id="UP000051952">
    <property type="component" value="Unassembled WGS sequence"/>
</dbReference>
<dbReference type="EMBL" id="CYKH01001650">
    <property type="protein sequence ID" value="CUG88548.1"/>
    <property type="molecule type" value="Genomic_DNA"/>
</dbReference>
<feature type="non-terminal residue" evidence="2">
    <location>
        <position position="237"/>
    </location>
</feature>
<gene>
    <name evidence="2" type="ORF">BSAL_15960</name>
</gene>
<evidence type="ECO:0000313" key="2">
    <source>
        <dbReference type="EMBL" id="CUG88548.1"/>
    </source>
</evidence>
<dbReference type="VEuPathDB" id="TriTrypDB:BSAL_15960"/>
<dbReference type="InterPro" id="IPR011042">
    <property type="entry name" value="6-blade_b-propeller_TolB-like"/>
</dbReference>